<accession>A0ABN7W4B6</accession>
<organism evidence="1 2">
    <name type="scientific">Gigaspora margarita</name>
    <dbReference type="NCBI Taxonomy" id="4874"/>
    <lineage>
        <taxon>Eukaryota</taxon>
        <taxon>Fungi</taxon>
        <taxon>Fungi incertae sedis</taxon>
        <taxon>Mucoromycota</taxon>
        <taxon>Glomeromycotina</taxon>
        <taxon>Glomeromycetes</taxon>
        <taxon>Diversisporales</taxon>
        <taxon>Gigasporaceae</taxon>
        <taxon>Gigaspora</taxon>
    </lineage>
</organism>
<dbReference type="EMBL" id="CAJVQB010030270">
    <property type="protein sequence ID" value="CAG8815307.1"/>
    <property type="molecule type" value="Genomic_DNA"/>
</dbReference>
<gene>
    <name evidence="1" type="ORF">GMARGA_LOCUS26260</name>
</gene>
<keyword evidence="2" id="KW-1185">Reference proteome</keyword>
<dbReference type="Proteomes" id="UP000789901">
    <property type="component" value="Unassembled WGS sequence"/>
</dbReference>
<reference evidence="1 2" key="1">
    <citation type="submission" date="2021-06" db="EMBL/GenBank/DDBJ databases">
        <authorList>
            <person name="Kallberg Y."/>
            <person name="Tangrot J."/>
            <person name="Rosling A."/>
        </authorList>
    </citation>
    <scope>NUCLEOTIDE SEQUENCE [LARGE SCALE GENOMIC DNA]</scope>
    <source>
        <strain evidence="1 2">120-4 pot B 10/14</strain>
    </source>
</reference>
<name>A0ABN7W4B6_GIGMA</name>
<comment type="caution">
    <text evidence="1">The sequence shown here is derived from an EMBL/GenBank/DDBJ whole genome shotgun (WGS) entry which is preliminary data.</text>
</comment>
<proteinExistence type="predicted"/>
<protein>
    <submittedName>
        <fullName evidence="1">3644_t:CDS:1</fullName>
    </submittedName>
</protein>
<evidence type="ECO:0000313" key="2">
    <source>
        <dbReference type="Proteomes" id="UP000789901"/>
    </source>
</evidence>
<sequence length="64" mass="7452">AKYASVLSKAFGNTKDYCQQLLAQLASYQLNEPLYDKPFEPDYSEEHYIEDNEVEFESLDKILV</sequence>
<evidence type="ECO:0000313" key="1">
    <source>
        <dbReference type="EMBL" id="CAG8815307.1"/>
    </source>
</evidence>
<feature type="non-terminal residue" evidence="1">
    <location>
        <position position="1"/>
    </location>
</feature>